<keyword evidence="6" id="KW-1185">Reference proteome</keyword>
<dbReference type="SUPFAM" id="SSF103657">
    <property type="entry name" value="BAR/IMD domain-like"/>
    <property type="match status" value="1"/>
</dbReference>
<keyword evidence="1" id="KW-0597">Phosphoprotein</keyword>
<sequence>MYSVNLPHRIATANTVATTNTSLSDDEGIPDSDMSGATNILLERLQAWKHMCGYLENYVTTMQKVQRSQSKEFEKVLKTVSEPLKEAHHFNQSKDGVTGLFDKLRTNTEGLVNLHLETEKSLKTTVLPKLKRLRHGIKSKAKEIRHGASKGSKQVDKAHSTTQKHIEMLGQYTATFGSATGGKLDSSHDPYLLCRGTNYRLNKQVTEENNRLHEMLQVQNSFSQFEAHILETVRNVLIQIFQCMDAQTAQQRAAYADVVGAAQKFHPGFEWLDFYLRNESLLLNPNTAPRSISNATFPNQDHQATKALIEGTLERKSRAVIRGYSYGYYAVSPAGYLHGFKDNDDYRHDPTPDITLYLPECTVGHLDGVKFSVKGKDVSGGRVCQVFAPSSELSFKAYSKDEAEKWFRESGSGPASPTASPTVSKVTRDVHESFPLAQTSTEVSLTSPTPQSQQKEGLMAPQTEEVAAVPTPNPEIS</sequence>
<evidence type="ECO:0000313" key="6">
    <source>
        <dbReference type="Proteomes" id="UP000002059"/>
    </source>
</evidence>
<dbReference type="Pfam" id="PF20399">
    <property type="entry name" value="PH_20"/>
    <property type="match status" value="1"/>
</dbReference>
<dbReference type="InterPro" id="IPR027267">
    <property type="entry name" value="AH/BAR_dom_sf"/>
</dbReference>
<dbReference type="Pfam" id="PF20400">
    <property type="entry name" value="BAR_4"/>
    <property type="match status" value="1"/>
</dbReference>
<feature type="region of interest" description="Disordered" evidence="2">
    <location>
        <begin position="408"/>
        <end position="477"/>
    </location>
</feature>
<dbReference type="SUPFAM" id="SSF50729">
    <property type="entry name" value="PH domain-like"/>
    <property type="match status" value="1"/>
</dbReference>
<dbReference type="OrthoDB" id="2264563at2759"/>
<dbReference type="RefSeq" id="XP_015701766.1">
    <property type="nucleotide sequence ID" value="XM_015846724.1"/>
</dbReference>
<reference evidence="5 6" key="1">
    <citation type="journal article" date="2011" name="PLoS Genet.">
        <title>Comparative genomic analysis of human fungal pathogens causing paracoccidioidomycosis.</title>
        <authorList>
            <person name="Desjardins C.A."/>
            <person name="Champion M.D."/>
            <person name="Holder J.W."/>
            <person name="Muszewska A."/>
            <person name="Goldberg J."/>
            <person name="Bailao A.M."/>
            <person name="Brigido M.M."/>
            <person name="Ferreira M.E."/>
            <person name="Garcia A.M."/>
            <person name="Grynberg M."/>
            <person name="Gujja S."/>
            <person name="Heiman D.I."/>
            <person name="Henn M.R."/>
            <person name="Kodira C.D."/>
            <person name="Leon-Narvaez H."/>
            <person name="Longo L.V."/>
            <person name="Ma L.J."/>
            <person name="Malavazi I."/>
            <person name="Matsuo A.L."/>
            <person name="Morais F.V."/>
            <person name="Pereira M."/>
            <person name="Rodriguez-Brito S."/>
            <person name="Sakthikumar S."/>
            <person name="Salem-Izacc S.M."/>
            <person name="Sykes S.M."/>
            <person name="Teixeira M.M."/>
            <person name="Vallejo M.C."/>
            <person name="Walter M.E."/>
            <person name="Yandava C."/>
            <person name="Young S."/>
            <person name="Zeng Q."/>
            <person name="Zucker J."/>
            <person name="Felipe M.S."/>
            <person name="Goldman G.H."/>
            <person name="Haas B.J."/>
            <person name="McEwen J.G."/>
            <person name="Nino-Vega G."/>
            <person name="Puccia R."/>
            <person name="San-Blas G."/>
            <person name="Soares C.M."/>
            <person name="Birren B.W."/>
            <person name="Cuomo C.A."/>
        </authorList>
    </citation>
    <scope>NUCLEOTIDE SEQUENCE [LARGE SCALE GENOMIC DNA]</scope>
    <source>
        <strain evidence="6">ATCC MYA-826 / Pb01</strain>
    </source>
</reference>
<dbReference type="Gene3D" id="1.20.1270.60">
    <property type="entry name" value="Arfaptin homology (AH) domain/BAR domain"/>
    <property type="match status" value="1"/>
</dbReference>
<dbReference type="PANTHER" id="PTHR31941">
    <property type="entry name" value="CYTOSKELETAL SIGNALING PROTEIN SLM1"/>
    <property type="match status" value="1"/>
</dbReference>
<feature type="domain" description="SLM1/RGC1-like BAR-like" evidence="4">
    <location>
        <begin position="96"/>
        <end position="277"/>
    </location>
</feature>
<dbReference type="KEGG" id="pbl:PAAG_09062"/>
<dbReference type="InterPro" id="IPR011993">
    <property type="entry name" value="PH-like_dom_sf"/>
</dbReference>
<dbReference type="InterPro" id="IPR046868">
    <property type="entry name" value="BAR_4"/>
</dbReference>
<evidence type="ECO:0000259" key="3">
    <source>
        <dbReference type="Pfam" id="PF20399"/>
    </source>
</evidence>
<dbReference type="PANTHER" id="PTHR31941:SF1">
    <property type="entry name" value="CYTOSKELETAL SIGNALING PROTEIN SLM1"/>
    <property type="match status" value="1"/>
</dbReference>
<gene>
    <name evidence="5" type="ORF">PAAG_09062</name>
</gene>
<dbReference type="VEuPathDB" id="FungiDB:PAAG_09062"/>
<dbReference type="Proteomes" id="UP000002059">
    <property type="component" value="Partially assembled WGS sequence"/>
</dbReference>
<dbReference type="STRING" id="502779.C1HE69"/>
<dbReference type="HOGENOM" id="CLU_038067_0_0_1"/>
<name>C1HE69_PARBA</name>
<dbReference type="Gene3D" id="2.30.29.30">
    <property type="entry name" value="Pleckstrin-homology domain (PH domain)/Phosphotyrosine-binding domain (PTB)"/>
    <property type="match status" value="1"/>
</dbReference>
<evidence type="ECO:0000259" key="4">
    <source>
        <dbReference type="Pfam" id="PF20400"/>
    </source>
</evidence>
<dbReference type="InterPro" id="IPR046869">
    <property type="entry name" value="SLM1/RGC1-like_PH"/>
</dbReference>
<dbReference type="OMA" id="KVGNAFH"/>
<dbReference type="eggNOG" id="ENOG502QRAF">
    <property type="taxonomic scope" value="Eukaryota"/>
</dbReference>
<proteinExistence type="predicted"/>
<dbReference type="GeneID" id="9092243"/>
<dbReference type="AlphaFoldDB" id="C1HE69"/>
<evidence type="ECO:0000256" key="1">
    <source>
        <dbReference type="ARBA" id="ARBA00022553"/>
    </source>
</evidence>
<protein>
    <submittedName>
        <fullName evidence="5">PH domain-containing protein</fullName>
    </submittedName>
</protein>
<feature type="compositionally biased region" description="Polar residues" evidence="2">
    <location>
        <begin position="436"/>
        <end position="455"/>
    </location>
</feature>
<feature type="compositionally biased region" description="Low complexity" evidence="2">
    <location>
        <begin position="410"/>
        <end position="422"/>
    </location>
</feature>
<organism evidence="5 6">
    <name type="scientific">Paracoccidioides lutzii (strain ATCC MYA-826 / Pb01)</name>
    <name type="common">Paracoccidioides brasiliensis</name>
    <dbReference type="NCBI Taxonomy" id="502779"/>
    <lineage>
        <taxon>Eukaryota</taxon>
        <taxon>Fungi</taxon>
        <taxon>Dikarya</taxon>
        <taxon>Ascomycota</taxon>
        <taxon>Pezizomycotina</taxon>
        <taxon>Eurotiomycetes</taxon>
        <taxon>Eurotiomycetidae</taxon>
        <taxon>Onygenales</taxon>
        <taxon>Ajellomycetaceae</taxon>
        <taxon>Paracoccidioides</taxon>
    </lineage>
</organism>
<evidence type="ECO:0000313" key="5">
    <source>
        <dbReference type="EMBL" id="EEH40609.2"/>
    </source>
</evidence>
<accession>C1HE69</accession>
<feature type="domain" description="SLM1/RGC1-like PH" evidence="3">
    <location>
        <begin position="297"/>
        <end position="376"/>
    </location>
</feature>
<evidence type="ECO:0000256" key="2">
    <source>
        <dbReference type="SAM" id="MobiDB-lite"/>
    </source>
</evidence>
<dbReference type="EMBL" id="KN294059">
    <property type="protein sequence ID" value="EEH40609.2"/>
    <property type="molecule type" value="Genomic_DNA"/>
</dbReference>